<name>A0A423PZC1_9GAMM</name>
<keyword evidence="2" id="KW-0732">Signal</keyword>
<sequence length="80" mass="7956">MTAWVVLALAGAGTVLVGCGQKGELFLPGENPNPATPLLDDDADAPLASPVEAKTTDEPSDMSGESASDGPADTAADDDN</sequence>
<reference evidence="8 9" key="1">
    <citation type="submission" date="2013-10" db="EMBL/GenBank/DDBJ databases">
        <title>Salinisphaera japonica YTM-1 Genome Sequencing.</title>
        <authorList>
            <person name="Lai Q."/>
            <person name="Li C."/>
            <person name="Shao Z."/>
        </authorList>
    </citation>
    <scope>NUCLEOTIDE SEQUENCE [LARGE SCALE GENOMIC DNA]</scope>
    <source>
        <strain evidence="8 9">YTM-1</strain>
    </source>
</reference>
<evidence type="ECO:0000256" key="3">
    <source>
        <dbReference type="ARBA" id="ARBA00023136"/>
    </source>
</evidence>
<organism evidence="8 9">
    <name type="scientific">Salinisphaera japonica YTM-1</name>
    <dbReference type="NCBI Taxonomy" id="1209778"/>
    <lineage>
        <taxon>Bacteria</taxon>
        <taxon>Pseudomonadati</taxon>
        <taxon>Pseudomonadota</taxon>
        <taxon>Gammaproteobacteria</taxon>
        <taxon>Salinisphaerales</taxon>
        <taxon>Salinisphaeraceae</taxon>
        <taxon>Salinisphaera</taxon>
    </lineage>
</organism>
<feature type="region of interest" description="Disordered" evidence="7">
    <location>
        <begin position="23"/>
        <end position="80"/>
    </location>
</feature>
<keyword evidence="9" id="KW-1185">Reference proteome</keyword>
<evidence type="ECO:0000313" key="9">
    <source>
        <dbReference type="Proteomes" id="UP000285310"/>
    </source>
</evidence>
<comment type="subcellular location">
    <subcellularLocation>
        <location evidence="1">Cell outer membrane</location>
        <topology evidence="1">Lipid-anchor</topology>
    </subcellularLocation>
</comment>
<proteinExistence type="predicted"/>
<keyword evidence="5" id="KW-0998">Cell outer membrane</keyword>
<evidence type="ECO:0000256" key="2">
    <source>
        <dbReference type="ARBA" id="ARBA00022729"/>
    </source>
</evidence>
<dbReference type="AlphaFoldDB" id="A0A423PZC1"/>
<evidence type="ECO:0000256" key="1">
    <source>
        <dbReference type="ARBA" id="ARBA00004459"/>
    </source>
</evidence>
<keyword evidence="6" id="KW-0449">Lipoprotein</keyword>
<evidence type="ECO:0000256" key="7">
    <source>
        <dbReference type="SAM" id="MobiDB-lite"/>
    </source>
</evidence>
<keyword evidence="3" id="KW-0472">Membrane</keyword>
<dbReference type="Proteomes" id="UP000285310">
    <property type="component" value="Unassembled WGS sequence"/>
</dbReference>
<evidence type="ECO:0000256" key="6">
    <source>
        <dbReference type="ARBA" id="ARBA00023288"/>
    </source>
</evidence>
<dbReference type="InParanoid" id="A0A423PZC1"/>
<comment type="caution">
    <text evidence="8">The sequence shown here is derived from an EMBL/GenBank/DDBJ whole genome shotgun (WGS) entry which is preliminary data.</text>
</comment>
<evidence type="ECO:0000256" key="5">
    <source>
        <dbReference type="ARBA" id="ARBA00023237"/>
    </source>
</evidence>
<dbReference type="InterPro" id="IPR032831">
    <property type="entry name" value="LptM_cons"/>
</dbReference>
<protein>
    <recommendedName>
        <fullName evidence="10">Lipoprotein</fullName>
    </recommendedName>
</protein>
<dbReference type="NCBIfam" id="NF047847">
    <property type="entry name" value="SS_mature_LptM"/>
    <property type="match status" value="1"/>
</dbReference>
<keyword evidence="4" id="KW-0564">Palmitate</keyword>
<accession>A0A423PZC1</accession>
<dbReference type="EMBL" id="AYKG01000008">
    <property type="protein sequence ID" value="ROO30977.1"/>
    <property type="molecule type" value="Genomic_DNA"/>
</dbReference>
<evidence type="ECO:0008006" key="10">
    <source>
        <dbReference type="Google" id="ProtNLM"/>
    </source>
</evidence>
<evidence type="ECO:0000313" key="8">
    <source>
        <dbReference type="EMBL" id="ROO30977.1"/>
    </source>
</evidence>
<gene>
    <name evidence="8" type="ORF">SAJA_03710</name>
</gene>
<evidence type="ECO:0000256" key="4">
    <source>
        <dbReference type="ARBA" id="ARBA00023139"/>
    </source>
</evidence>